<sequence length="650" mass="74403">MSKARIFLIFSAACLLLYLPILVNSKLILERGNDLQEFYWPIFYFIREHIFSNFSLPLWNNMFFSGTPLLPDPQSFLFYPPNIIFLILPIDIAFIVSLFAHSLLGGLGAYLVTKYGLGFSAKASVFTGLAYLTFPRVAGFLEAGHYGFVTAGTWLPFLILTAIKLTKRPNFSWSVLLAVSLSGLFFSFTTLFIVSALLFILFIAGSYLLLKTSSVNTLIFSALGIVLTLGLTATVLLPQLEWLPQTTRYILLQDRDVYPKWNGKVEFVKAIFPHIFGHEKLINELDSEKWIASGIFISILALIGFVKLKGMFKTLIIIIVSGTILVSLNNVSPLSSLLLSIDWYVLSRVSTRVWFIVALICVFLAGFGFEILQKGRFKRLVTLLAILTITELIVLSWLRLERPYSERPKVPVSLFEFLKKDRESFRVFCVNRCLSQQDVAKHSLQTIEGYGTIYQKNYYDHFIQLSQVFWDKYSSTLPPISVYQFRQIQPYAAELVDYNVKYVISPYKLTGIGFKFIERFDNFLLYETELVHPRAYFVARGTKSEIEAPVLYYSPNKIVVDTSKNKARELILAEVWSPGWKAILDGEKEVEILQTRNKLRLVNIESDTKSVEFYYNPKSYQAGKVLSLFTLFAILLYLARELRKKGFKRP</sequence>
<accession>A0A1G1VBG3</accession>
<feature type="transmembrane region" description="Helical" evidence="1">
    <location>
        <begin position="217"/>
        <end position="237"/>
    </location>
</feature>
<comment type="caution">
    <text evidence="2">The sequence shown here is derived from an EMBL/GenBank/DDBJ whole genome shotgun (WGS) entry which is preliminary data.</text>
</comment>
<organism evidence="2 3">
    <name type="scientific">Candidatus Blackburnbacteria bacterium RIFCSPLOWO2_01_FULL_41_27</name>
    <dbReference type="NCBI Taxonomy" id="1797520"/>
    <lineage>
        <taxon>Bacteria</taxon>
        <taxon>Candidatus Blackburniibacteriota</taxon>
    </lineage>
</organism>
<dbReference type="EMBL" id="MHCD01000049">
    <property type="protein sequence ID" value="OGY12676.1"/>
    <property type="molecule type" value="Genomic_DNA"/>
</dbReference>
<evidence type="ECO:0000313" key="2">
    <source>
        <dbReference type="EMBL" id="OGY12676.1"/>
    </source>
</evidence>
<keyword evidence="1" id="KW-1133">Transmembrane helix</keyword>
<dbReference type="Proteomes" id="UP000177685">
    <property type="component" value="Unassembled WGS sequence"/>
</dbReference>
<proteinExistence type="predicted"/>
<dbReference type="PANTHER" id="PTHR38454:SF1">
    <property type="entry name" value="INTEGRAL MEMBRANE PROTEIN"/>
    <property type="match status" value="1"/>
</dbReference>
<feature type="transmembrane region" description="Helical" evidence="1">
    <location>
        <begin position="353"/>
        <end position="372"/>
    </location>
</feature>
<evidence type="ECO:0008006" key="4">
    <source>
        <dbReference type="Google" id="ProtNLM"/>
    </source>
</evidence>
<name>A0A1G1VBG3_9BACT</name>
<protein>
    <recommendedName>
        <fullName evidence="4">Membrane protein 6-pyruvoyl-tetrahydropterin synthase-related domain-containing protein</fullName>
    </recommendedName>
</protein>
<dbReference type="PANTHER" id="PTHR38454">
    <property type="entry name" value="INTEGRAL MEMBRANE PROTEIN-RELATED"/>
    <property type="match status" value="1"/>
</dbReference>
<keyword evidence="1" id="KW-0472">Membrane</keyword>
<feature type="transmembrane region" description="Helical" evidence="1">
    <location>
        <begin position="315"/>
        <end position="341"/>
    </location>
</feature>
<feature type="transmembrane region" description="Helical" evidence="1">
    <location>
        <begin position="379"/>
        <end position="398"/>
    </location>
</feature>
<keyword evidence="1" id="KW-0812">Transmembrane</keyword>
<evidence type="ECO:0000256" key="1">
    <source>
        <dbReference type="SAM" id="Phobius"/>
    </source>
</evidence>
<dbReference type="InterPro" id="IPR018580">
    <property type="entry name" value="Uncharacterised_YfhO"/>
</dbReference>
<feature type="transmembrane region" description="Helical" evidence="1">
    <location>
        <begin position="185"/>
        <end position="210"/>
    </location>
</feature>
<gene>
    <name evidence="2" type="ORF">A3A58_00235</name>
</gene>
<feature type="transmembrane region" description="Helical" evidence="1">
    <location>
        <begin position="620"/>
        <end position="639"/>
    </location>
</feature>
<feature type="transmembrane region" description="Helical" evidence="1">
    <location>
        <begin position="83"/>
        <end position="103"/>
    </location>
</feature>
<reference evidence="2 3" key="1">
    <citation type="journal article" date="2016" name="Nat. Commun.">
        <title>Thousands of microbial genomes shed light on interconnected biogeochemical processes in an aquifer system.</title>
        <authorList>
            <person name="Anantharaman K."/>
            <person name="Brown C.T."/>
            <person name="Hug L.A."/>
            <person name="Sharon I."/>
            <person name="Castelle C.J."/>
            <person name="Probst A.J."/>
            <person name="Thomas B.C."/>
            <person name="Singh A."/>
            <person name="Wilkins M.J."/>
            <person name="Karaoz U."/>
            <person name="Brodie E.L."/>
            <person name="Williams K.H."/>
            <person name="Hubbard S.S."/>
            <person name="Banfield J.F."/>
        </authorList>
    </citation>
    <scope>NUCLEOTIDE SEQUENCE [LARGE SCALE GENOMIC DNA]</scope>
</reference>
<feature type="transmembrane region" description="Helical" evidence="1">
    <location>
        <begin position="146"/>
        <end position="165"/>
    </location>
</feature>
<feature type="transmembrane region" description="Helical" evidence="1">
    <location>
        <begin position="115"/>
        <end position="134"/>
    </location>
</feature>
<feature type="transmembrane region" description="Helical" evidence="1">
    <location>
        <begin position="290"/>
        <end position="308"/>
    </location>
</feature>
<dbReference type="AlphaFoldDB" id="A0A1G1VBG3"/>
<evidence type="ECO:0000313" key="3">
    <source>
        <dbReference type="Proteomes" id="UP000177685"/>
    </source>
</evidence>